<dbReference type="CDD" id="cd07067">
    <property type="entry name" value="HP_PGM_like"/>
    <property type="match status" value="1"/>
</dbReference>
<dbReference type="RefSeq" id="WP_386071692.1">
    <property type="nucleotide sequence ID" value="NZ_JBHTJT010000002.1"/>
</dbReference>
<gene>
    <name evidence="2" type="ORF">ACFQ2S_00075</name>
</gene>
<organism evidence="2 3">
    <name type="scientific">Tropicimonas aquimaris</name>
    <dbReference type="NCBI Taxonomy" id="914152"/>
    <lineage>
        <taxon>Bacteria</taxon>
        <taxon>Pseudomonadati</taxon>
        <taxon>Pseudomonadota</taxon>
        <taxon>Alphaproteobacteria</taxon>
        <taxon>Rhodobacterales</taxon>
        <taxon>Roseobacteraceae</taxon>
        <taxon>Tropicimonas</taxon>
    </lineage>
</organism>
<feature type="chain" id="PRO_5045576218" evidence="1">
    <location>
        <begin position="24"/>
        <end position="165"/>
    </location>
</feature>
<proteinExistence type="predicted"/>
<dbReference type="SUPFAM" id="SSF53254">
    <property type="entry name" value="Phosphoglycerate mutase-like"/>
    <property type="match status" value="1"/>
</dbReference>
<dbReference type="InterPro" id="IPR013078">
    <property type="entry name" value="His_Pase_superF_clade-1"/>
</dbReference>
<name>A0ABW3IJR6_9RHOB</name>
<dbReference type="InterPro" id="IPR029033">
    <property type="entry name" value="His_PPase_superfam"/>
</dbReference>
<protein>
    <submittedName>
        <fullName evidence="2">SixA phosphatase family protein</fullName>
    </submittedName>
</protein>
<keyword evidence="3" id="KW-1185">Reference proteome</keyword>
<sequence>MKCLPALLAMLVTISSVIGQVHAQEVIFLIRHAERDWSSSDAGLVDAGRERAVGWAEVLSDANLDVIVTSEMMRTRETGALIASVLKLPTIEVPRSDHEKLLRLLKTEFSDDRVLIVGHSSTVPQIVQRLGHPMLFHIAKSDYNDLFVVEPSGQKPPSVIRLNVE</sequence>
<evidence type="ECO:0000313" key="3">
    <source>
        <dbReference type="Proteomes" id="UP001597108"/>
    </source>
</evidence>
<evidence type="ECO:0000256" key="1">
    <source>
        <dbReference type="SAM" id="SignalP"/>
    </source>
</evidence>
<dbReference type="SMART" id="SM00855">
    <property type="entry name" value="PGAM"/>
    <property type="match status" value="1"/>
</dbReference>
<feature type="signal peptide" evidence="1">
    <location>
        <begin position="1"/>
        <end position="23"/>
    </location>
</feature>
<dbReference type="EMBL" id="JBHTJT010000002">
    <property type="protein sequence ID" value="MFD0978040.1"/>
    <property type="molecule type" value="Genomic_DNA"/>
</dbReference>
<comment type="caution">
    <text evidence="2">The sequence shown here is derived from an EMBL/GenBank/DDBJ whole genome shotgun (WGS) entry which is preliminary data.</text>
</comment>
<accession>A0ABW3IJR6</accession>
<dbReference type="Proteomes" id="UP001597108">
    <property type="component" value="Unassembled WGS sequence"/>
</dbReference>
<evidence type="ECO:0000313" key="2">
    <source>
        <dbReference type="EMBL" id="MFD0978040.1"/>
    </source>
</evidence>
<keyword evidence="1" id="KW-0732">Signal</keyword>
<dbReference type="Gene3D" id="3.40.50.1240">
    <property type="entry name" value="Phosphoglycerate mutase-like"/>
    <property type="match status" value="1"/>
</dbReference>
<dbReference type="Pfam" id="PF00300">
    <property type="entry name" value="His_Phos_1"/>
    <property type="match status" value="1"/>
</dbReference>
<reference evidence="3" key="1">
    <citation type="journal article" date="2019" name="Int. J. Syst. Evol. Microbiol.">
        <title>The Global Catalogue of Microorganisms (GCM) 10K type strain sequencing project: providing services to taxonomists for standard genome sequencing and annotation.</title>
        <authorList>
            <consortium name="The Broad Institute Genomics Platform"/>
            <consortium name="The Broad Institute Genome Sequencing Center for Infectious Disease"/>
            <person name="Wu L."/>
            <person name="Ma J."/>
        </authorList>
    </citation>
    <scope>NUCLEOTIDE SEQUENCE [LARGE SCALE GENOMIC DNA]</scope>
    <source>
        <strain evidence="3">CCUG 60524</strain>
    </source>
</reference>